<keyword evidence="1 5" id="KW-0347">Helicase</keyword>
<feature type="domain" description="Helicase C-terminal" evidence="4">
    <location>
        <begin position="254"/>
        <end position="410"/>
    </location>
</feature>
<reference evidence="5 6" key="1">
    <citation type="submission" date="2018-06" db="EMBL/GenBank/DDBJ databases">
        <title>Whole genome sequencing of Candida tropicalis (genome annotated by CSBL at Korea University).</title>
        <authorList>
            <person name="Ahn J."/>
        </authorList>
    </citation>
    <scope>NUCLEOTIDE SEQUENCE [LARGE SCALE GENOMIC DNA]</scope>
    <source>
        <strain evidence="5 6">ATCC 20962</strain>
    </source>
</reference>
<dbReference type="PROSITE" id="PS51192">
    <property type="entry name" value="HELICASE_ATP_BIND_1"/>
    <property type="match status" value="1"/>
</dbReference>
<dbReference type="PANTHER" id="PTHR47396:SF1">
    <property type="entry name" value="ATP-DEPENDENT HELICASE IRC3-RELATED"/>
    <property type="match status" value="1"/>
</dbReference>
<keyword evidence="1 5" id="KW-0378">Hydrolase</keyword>
<feature type="domain" description="Helicase ATP-binding" evidence="3">
    <location>
        <begin position="40"/>
        <end position="200"/>
    </location>
</feature>
<dbReference type="InterPro" id="IPR050742">
    <property type="entry name" value="Helicase_Restrict-Modif_Enz"/>
</dbReference>
<dbReference type="STRING" id="5486.A0A367XRL6"/>
<dbReference type="Proteomes" id="UP000253472">
    <property type="component" value="Unassembled WGS sequence"/>
</dbReference>
<dbReference type="Gene3D" id="3.40.50.300">
    <property type="entry name" value="P-loop containing nucleotide triphosphate hydrolases"/>
    <property type="match status" value="2"/>
</dbReference>
<dbReference type="SMART" id="SM00487">
    <property type="entry name" value="DEXDc"/>
    <property type="match status" value="1"/>
</dbReference>
<evidence type="ECO:0000256" key="1">
    <source>
        <dbReference type="ARBA" id="ARBA00022806"/>
    </source>
</evidence>
<dbReference type="AlphaFoldDB" id="A0A367XRL6"/>
<keyword evidence="1 5" id="KW-0067">ATP-binding</keyword>
<feature type="region of interest" description="Disordered" evidence="2">
    <location>
        <begin position="649"/>
        <end position="836"/>
    </location>
</feature>
<evidence type="ECO:0000259" key="4">
    <source>
        <dbReference type="PROSITE" id="PS51194"/>
    </source>
</evidence>
<dbReference type="GO" id="GO:0070125">
    <property type="term" value="P:mitochondrial translational elongation"/>
    <property type="evidence" value="ECO:0007669"/>
    <property type="project" value="TreeGrafter"/>
</dbReference>
<dbReference type="CDD" id="cd18032">
    <property type="entry name" value="DEXHc_RE_I_III_res"/>
    <property type="match status" value="1"/>
</dbReference>
<dbReference type="SUPFAM" id="SSF52540">
    <property type="entry name" value="P-loop containing nucleoside triphosphate hydrolases"/>
    <property type="match status" value="1"/>
</dbReference>
<feature type="compositionally biased region" description="Basic and acidic residues" evidence="2">
    <location>
        <begin position="652"/>
        <end position="798"/>
    </location>
</feature>
<keyword evidence="1 5" id="KW-0547">Nucleotide-binding</keyword>
<dbReference type="InterPro" id="IPR006935">
    <property type="entry name" value="Helicase/UvrB_N"/>
</dbReference>
<accession>A0A367XRL6</accession>
<name>A0A367XRL6_9ASCO</name>
<dbReference type="InterPro" id="IPR001650">
    <property type="entry name" value="Helicase_C-like"/>
</dbReference>
<dbReference type="InterPro" id="IPR027417">
    <property type="entry name" value="P-loop_NTPase"/>
</dbReference>
<dbReference type="InterPro" id="IPR014001">
    <property type="entry name" value="Helicase_ATP-bd"/>
</dbReference>
<evidence type="ECO:0000256" key="2">
    <source>
        <dbReference type="SAM" id="MobiDB-lite"/>
    </source>
</evidence>
<gene>
    <name evidence="5" type="primary">IRC3_3</name>
    <name evidence="5" type="ORF">Cantr_05575</name>
</gene>
<dbReference type="Pfam" id="PF00271">
    <property type="entry name" value="Helicase_C"/>
    <property type="match status" value="1"/>
</dbReference>
<comment type="caution">
    <text evidence="5">The sequence shown here is derived from an EMBL/GenBank/DDBJ whole genome shotgun (WGS) entry which is preliminary data.</text>
</comment>
<organism evidence="5 6">
    <name type="scientific">Candida viswanathii</name>
    <dbReference type="NCBI Taxonomy" id="5486"/>
    <lineage>
        <taxon>Eukaryota</taxon>
        <taxon>Fungi</taxon>
        <taxon>Dikarya</taxon>
        <taxon>Ascomycota</taxon>
        <taxon>Saccharomycotina</taxon>
        <taxon>Pichiomycetes</taxon>
        <taxon>Debaryomycetaceae</taxon>
        <taxon>Candida/Lodderomyces clade</taxon>
        <taxon>Candida</taxon>
    </lineage>
</organism>
<dbReference type="GO" id="GO:0016787">
    <property type="term" value="F:hydrolase activity"/>
    <property type="evidence" value="ECO:0007669"/>
    <property type="project" value="InterPro"/>
</dbReference>
<evidence type="ECO:0000259" key="3">
    <source>
        <dbReference type="PROSITE" id="PS51192"/>
    </source>
</evidence>
<protein>
    <submittedName>
        <fullName evidence="5">Putative ATP-dependent helicase IRC3</fullName>
    </submittedName>
</protein>
<dbReference type="EMBL" id="QLNQ01000029">
    <property type="protein sequence ID" value="RCK56255.1"/>
    <property type="molecule type" value="Genomic_DNA"/>
</dbReference>
<evidence type="ECO:0000313" key="5">
    <source>
        <dbReference type="EMBL" id="RCK56255.1"/>
    </source>
</evidence>
<feature type="compositionally biased region" description="Polar residues" evidence="2">
    <location>
        <begin position="815"/>
        <end position="836"/>
    </location>
</feature>
<proteinExistence type="predicted"/>
<dbReference type="Pfam" id="PF04851">
    <property type="entry name" value="ResIII"/>
    <property type="match status" value="1"/>
</dbReference>
<evidence type="ECO:0000313" key="6">
    <source>
        <dbReference type="Proteomes" id="UP000253472"/>
    </source>
</evidence>
<dbReference type="OrthoDB" id="16911at2759"/>
<dbReference type="PANTHER" id="PTHR47396">
    <property type="entry name" value="TYPE I RESTRICTION ENZYME ECOKI R PROTEIN"/>
    <property type="match status" value="1"/>
</dbReference>
<dbReference type="GO" id="GO:0005759">
    <property type="term" value="C:mitochondrial matrix"/>
    <property type="evidence" value="ECO:0007669"/>
    <property type="project" value="TreeGrafter"/>
</dbReference>
<dbReference type="GO" id="GO:0036121">
    <property type="term" value="F:double-stranded DNA helicase activity"/>
    <property type="evidence" value="ECO:0007669"/>
    <property type="project" value="TreeGrafter"/>
</dbReference>
<dbReference type="GO" id="GO:0000403">
    <property type="term" value="F:Y-form DNA binding"/>
    <property type="evidence" value="ECO:0007669"/>
    <property type="project" value="TreeGrafter"/>
</dbReference>
<dbReference type="GO" id="GO:0061749">
    <property type="term" value="F:forked DNA-dependent helicase activity"/>
    <property type="evidence" value="ECO:0007669"/>
    <property type="project" value="TreeGrafter"/>
</dbReference>
<dbReference type="CDD" id="cd18799">
    <property type="entry name" value="SF2_C_EcoAI-like"/>
    <property type="match status" value="1"/>
</dbReference>
<dbReference type="PROSITE" id="PS51194">
    <property type="entry name" value="HELICASE_CTER"/>
    <property type="match status" value="1"/>
</dbReference>
<feature type="compositionally biased region" description="Basic residues" evidence="2">
    <location>
        <begin position="799"/>
        <end position="814"/>
    </location>
</feature>
<sequence length="836" mass="94633">MISLKTTSIFIAKHILIPIRLAHSFALRDYQQEAIDKVLAAARAGVKRQAVVMATGGGKTVVFSHLIPLLEGNKGTKTLVLAHTQELIFQSRDKISMINPGLKVGVEMAHIRSNEDDDVVVASVSSLARLGRFEKFSLDVFKTIIIDECHHAVAASYRRILDYFNAGSKDTDVNVIGVTATLHRADQVKLGLVFDEIVYDRSLKAMIENGELCDFKVSDVSLKNLDLDNVKKDKGDYDSTSLYSALSEVGINEQIVLSYLKMVEEGDYKSTLVFCVSIEHCRELCGLFQTHGIDAQYVSANTTKVERADIVEDFKNGKIPVLCNVGVFTEGTDIPNIDSIILARPTLSDTLKIQMIGRGLRHHPGKTHCHVVDLVLLTRNGLNALPSLSGIDEEDVTNGKKRKSEQEEEEAALEHAESLSSIAERREYVLRRVLNYHNHGATNFFTVNGLSMFKDYFSDPMFIRDFFMKSPYCWVALKFDKSKPSPTDDAEYVWGLSGRDNEYFLVEMTFQKTNPVFKISRNSDIRAGEAGRVEIECEIITDGVHKSLDYFKEKYPVELEMSRKSKVFHRKATPDQVKYLLALLEGKITRDCLIFNRDKAKFVELVKQEIEKIPLFLSSSWLFASKYSPNSFYASVKSRTVLHNASRKYHCDRKPLTGSKEPRGKRIKEPRAIRAKESRRSRAKEPRENKAKESPVKKSPRGDRATEPRVYRTKEPPFKMVKEPRGDKSKDPPVKRAMEFLDNIAKESRGERAKELPDNIAKEPRGERSKGPPVERFKELLDNKAKESRGNRSKEPRGYRTKKPFARSLQRKQKQTVFLSKSSNNAPKMSVPPVST</sequence>
<dbReference type="SMART" id="SM00490">
    <property type="entry name" value="HELICc"/>
    <property type="match status" value="1"/>
</dbReference>
<keyword evidence="6" id="KW-1185">Reference proteome</keyword>
<dbReference type="GO" id="GO:0032042">
    <property type="term" value="P:mitochondrial DNA metabolic process"/>
    <property type="evidence" value="ECO:0007669"/>
    <property type="project" value="TreeGrafter"/>
</dbReference>
<dbReference type="GO" id="GO:0005524">
    <property type="term" value="F:ATP binding"/>
    <property type="evidence" value="ECO:0007669"/>
    <property type="project" value="InterPro"/>
</dbReference>